<name>A0AAD5RNY1_9PEZI</name>
<dbReference type="InterPro" id="IPR036871">
    <property type="entry name" value="PX_dom_sf"/>
</dbReference>
<protein>
    <recommendedName>
        <fullName evidence="3">PX domain-containing protein</fullName>
    </recommendedName>
</protein>
<proteinExistence type="predicted"/>
<organism evidence="1 2">
    <name type="scientific">Zalerion maritima</name>
    <dbReference type="NCBI Taxonomy" id="339359"/>
    <lineage>
        <taxon>Eukaryota</taxon>
        <taxon>Fungi</taxon>
        <taxon>Dikarya</taxon>
        <taxon>Ascomycota</taxon>
        <taxon>Pezizomycotina</taxon>
        <taxon>Sordariomycetes</taxon>
        <taxon>Lulworthiomycetidae</taxon>
        <taxon>Lulworthiales</taxon>
        <taxon>Lulworthiaceae</taxon>
        <taxon>Zalerion</taxon>
    </lineage>
</organism>
<dbReference type="Proteomes" id="UP001201980">
    <property type="component" value="Unassembled WGS sequence"/>
</dbReference>
<gene>
    <name evidence="1" type="ORF">MKZ38_002420</name>
</gene>
<dbReference type="EMBL" id="JAKWBI020000171">
    <property type="protein sequence ID" value="KAJ2900515.1"/>
    <property type="molecule type" value="Genomic_DNA"/>
</dbReference>
<evidence type="ECO:0000313" key="1">
    <source>
        <dbReference type="EMBL" id="KAJ2900515.1"/>
    </source>
</evidence>
<evidence type="ECO:0008006" key="3">
    <source>
        <dbReference type="Google" id="ProtNLM"/>
    </source>
</evidence>
<sequence>MIVTSPQLPIIQTKPQVHSRKLHHTYNACKVLPVSASVRAASLSSPATTPTTSPCCRQQKPPATTTFLFGNDDFSATLMLDIGGDASGHPGHPAITAEENDTLYEIVLYYSHNRACTIYRTWEDFTLLYRNLPRWRGAPRLVEDAGPNDVLALHLFLQAAIVKRPRAVGLEFFLRRRMGDCCAR</sequence>
<dbReference type="AlphaFoldDB" id="A0AAD5RNY1"/>
<dbReference type="SUPFAM" id="SSF64268">
    <property type="entry name" value="PX domain"/>
    <property type="match status" value="1"/>
</dbReference>
<accession>A0AAD5RNY1</accession>
<evidence type="ECO:0000313" key="2">
    <source>
        <dbReference type="Proteomes" id="UP001201980"/>
    </source>
</evidence>
<dbReference type="GO" id="GO:0035091">
    <property type="term" value="F:phosphatidylinositol binding"/>
    <property type="evidence" value="ECO:0007669"/>
    <property type="project" value="InterPro"/>
</dbReference>
<comment type="caution">
    <text evidence="1">The sequence shown here is derived from an EMBL/GenBank/DDBJ whole genome shotgun (WGS) entry which is preliminary data.</text>
</comment>
<keyword evidence="2" id="KW-1185">Reference proteome</keyword>
<reference evidence="1" key="1">
    <citation type="submission" date="2022-07" db="EMBL/GenBank/DDBJ databases">
        <title>Draft genome sequence of Zalerion maritima ATCC 34329, a (micro)plastics degrading marine fungus.</title>
        <authorList>
            <person name="Paco A."/>
            <person name="Goncalves M.F.M."/>
            <person name="Rocha-Santos T.A.P."/>
            <person name="Alves A."/>
        </authorList>
    </citation>
    <scope>NUCLEOTIDE SEQUENCE</scope>
    <source>
        <strain evidence="1">ATCC 34329</strain>
    </source>
</reference>